<dbReference type="InterPro" id="IPR001130">
    <property type="entry name" value="TatD-like"/>
</dbReference>
<reference evidence="2 3" key="1">
    <citation type="submission" date="2014-04" db="EMBL/GenBank/DDBJ databases">
        <authorList>
            <person name="Hornung B.V."/>
        </authorList>
    </citation>
    <scope>NUCLEOTIDE SEQUENCE [LARGE SCALE GENOMIC DNA]</scope>
    <source>
        <strain evidence="2 3">CRIB</strain>
    </source>
</reference>
<dbReference type="SUPFAM" id="SSF51556">
    <property type="entry name" value="Metallo-dependent hydrolases"/>
    <property type="match status" value="1"/>
</dbReference>
<evidence type="ECO:0000313" key="2">
    <source>
        <dbReference type="EMBL" id="CED94093.1"/>
    </source>
</evidence>
<dbReference type="CDD" id="cd01310">
    <property type="entry name" value="TatD_DNAse"/>
    <property type="match status" value="1"/>
</dbReference>
<feature type="binding site" evidence="1">
    <location>
        <position position="196"/>
    </location>
    <ligand>
        <name>a divalent metal cation</name>
        <dbReference type="ChEBI" id="CHEBI:60240"/>
        <label>1</label>
    </ligand>
</feature>
<accession>A0A1V1I1R3</accession>
<dbReference type="GeneID" id="82205519"/>
<name>A0A1V1I1R3_9FIRM</name>
<feature type="binding site" evidence="1">
    <location>
        <position position="6"/>
    </location>
    <ligand>
        <name>a divalent metal cation</name>
        <dbReference type="ChEBI" id="CHEBI:60240"/>
        <label>1</label>
    </ligand>
</feature>
<dbReference type="Gene3D" id="3.20.20.140">
    <property type="entry name" value="Metal-dependent hydrolases"/>
    <property type="match status" value="1"/>
</dbReference>
<dbReference type="PANTHER" id="PTHR46124:SF2">
    <property type="entry name" value="D-AMINOACYL-TRNA DEACYLASE"/>
    <property type="match status" value="1"/>
</dbReference>
<protein>
    <submittedName>
        <fullName evidence="2">Hydrolase of PHP super</fullName>
    </submittedName>
</protein>
<proteinExistence type="predicted"/>
<dbReference type="KEGG" id="ril:CRIB_1486"/>
<feature type="binding site" evidence="1">
    <location>
        <position position="8"/>
    </location>
    <ligand>
        <name>a divalent metal cation</name>
        <dbReference type="ChEBI" id="CHEBI:60240"/>
        <label>1</label>
    </ligand>
</feature>
<keyword evidence="2" id="KW-0378">Hydrolase</keyword>
<feature type="binding site" evidence="1">
    <location>
        <position position="86"/>
    </location>
    <ligand>
        <name>a divalent metal cation</name>
        <dbReference type="ChEBI" id="CHEBI:60240"/>
        <label>1</label>
    </ligand>
</feature>
<dbReference type="PANTHER" id="PTHR46124">
    <property type="entry name" value="D-AMINOACYL-TRNA DEACYLASE"/>
    <property type="match status" value="1"/>
</dbReference>
<dbReference type="PIRSF" id="PIRSF005902">
    <property type="entry name" value="DNase_TatD"/>
    <property type="match status" value="1"/>
</dbReference>
<dbReference type="GO" id="GO:0016788">
    <property type="term" value="F:hydrolase activity, acting on ester bonds"/>
    <property type="evidence" value="ECO:0007669"/>
    <property type="project" value="InterPro"/>
</dbReference>
<evidence type="ECO:0000313" key="3">
    <source>
        <dbReference type="Proteomes" id="UP000245622"/>
    </source>
</evidence>
<organism evidence="2 3">
    <name type="scientific">Romboutsia ilealis</name>
    <dbReference type="NCBI Taxonomy" id="1115758"/>
    <lineage>
        <taxon>Bacteria</taxon>
        <taxon>Bacillati</taxon>
        <taxon>Bacillota</taxon>
        <taxon>Clostridia</taxon>
        <taxon>Peptostreptococcales</taxon>
        <taxon>Peptostreptococcaceae</taxon>
        <taxon>Romboutsia</taxon>
    </lineage>
</organism>
<evidence type="ECO:0000256" key="1">
    <source>
        <dbReference type="PIRSR" id="PIRSR005902-1"/>
    </source>
</evidence>
<sequence>MYIDFHNHIDFYKDEEIDNVINCINSNKIMTIACSMDEESYLNNIEISKKSDYIVPIFGIHPWRVTNNIDLDKFEEYIKNTPLIGEIGLDFHWVEDKDTYPYQIKVFEYFLQCAKKYNKYINVHTKGCEELILNLLRKYDVSSQTIIHWYSGGKDILKQLIDAKCYFTGSVDLGYINHSKEIIKEIPANKLLAETDGPTALQWVNGVYGIPDEIKNVYENICAIKKLDLEEFKLNSQITMTNIIKNK</sequence>
<feature type="binding site" evidence="1">
    <location>
        <position position="124"/>
    </location>
    <ligand>
        <name>a divalent metal cation</name>
        <dbReference type="ChEBI" id="CHEBI:60240"/>
        <label>2</label>
    </ligand>
</feature>
<dbReference type="Pfam" id="PF01026">
    <property type="entry name" value="TatD_DNase"/>
    <property type="match status" value="1"/>
</dbReference>
<dbReference type="AlphaFoldDB" id="A0A1V1I1R3"/>
<dbReference type="InterPro" id="IPR032466">
    <property type="entry name" value="Metal_Hydrolase"/>
</dbReference>
<dbReference type="GO" id="GO:0046872">
    <property type="term" value="F:metal ion binding"/>
    <property type="evidence" value="ECO:0007669"/>
    <property type="project" value="UniProtKB-KW"/>
</dbReference>
<dbReference type="Proteomes" id="UP000245622">
    <property type="component" value="Chromosome 1"/>
</dbReference>
<keyword evidence="1" id="KW-0479">Metal-binding</keyword>
<keyword evidence="3" id="KW-1185">Reference proteome</keyword>
<gene>
    <name evidence="2" type="ORF">CRIB_1486</name>
</gene>
<feature type="binding site" evidence="1">
    <location>
        <position position="148"/>
    </location>
    <ligand>
        <name>a divalent metal cation</name>
        <dbReference type="ChEBI" id="CHEBI:60240"/>
        <label>2</label>
    </ligand>
</feature>
<dbReference type="EMBL" id="LN555523">
    <property type="protein sequence ID" value="CED94093.1"/>
    <property type="molecule type" value="Genomic_DNA"/>
</dbReference>
<dbReference type="RefSeq" id="WP_180701640.1">
    <property type="nucleotide sequence ID" value="NZ_LN555523.1"/>
</dbReference>